<evidence type="ECO:0000313" key="1">
    <source>
        <dbReference type="EMBL" id="MBD3325796.1"/>
    </source>
</evidence>
<dbReference type="AlphaFoldDB" id="A0A9D5JY19"/>
<evidence type="ECO:0000313" key="2">
    <source>
        <dbReference type="Proteomes" id="UP000649604"/>
    </source>
</evidence>
<organism evidence="1 2">
    <name type="scientific">candidate division KSB3 bacterium</name>
    <dbReference type="NCBI Taxonomy" id="2044937"/>
    <lineage>
        <taxon>Bacteria</taxon>
        <taxon>candidate division KSB3</taxon>
    </lineage>
</organism>
<dbReference type="EMBL" id="WJJP01000473">
    <property type="protein sequence ID" value="MBD3325796.1"/>
    <property type="molecule type" value="Genomic_DNA"/>
</dbReference>
<dbReference type="Proteomes" id="UP000649604">
    <property type="component" value="Unassembled WGS sequence"/>
</dbReference>
<comment type="caution">
    <text evidence="1">The sequence shown here is derived from an EMBL/GenBank/DDBJ whole genome shotgun (WGS) entry which is preliminary data.</text>
</comment>
<name>A0A9D5JY19_9BACT</name>
<accession>A0A9D5JY19</accession>
<sequence>MSDYQAVYEKRFVKNLARYASLRRQIRRCVDWVLETPYTQTEFLGDSSGKLNLKGCRAFVLIEISASSLSFVKNAEGFLNMSIAFVRIFQIRPSSF</sequence>
<proteinExistence type="predicted"/>
<gene>
    <name evidence="1" type="ORF">GF339_14520</name>
</gene>
<protein>
    <submittedName>
        <fullName evidence="1">Uncharacterized protein</fullName>
    </submittedName>
</protein>
<reference evidence="1" key="1">
    <citation type="submission" date="2019-11" db="EMBL/GenBank/DDBJ databases">
        <title>Microbial mats filling the niche in hypersaline microbial mats.</title>
        <authorList>
            <person name="Wong H.L."/>
            <person name="Macleod F.I."/>
            <person name="White R.A. III"/>
            <person name="Burns B.P."/>
        </authorList>
    </citation>
    <scope>NUCLEOTIDE SEQUENCE</scope>
    <source>
        <strain evidence="1">Rbin_158</strain>
    </source>
</reference>